<feature type="compositionally biased region" description="Polar residues" evidence="7">
    <location>
        <begin position="1"/>
        <end position="10"/>
    </location>
</feature>
<feature type="domain" description="C2H2-type" evidence="9">
    <location>
        <begin position="55"/>
        <end position="82"/>
    </location>
</feature>
<dbReference type="CDD" id="cd12148">
    <property type="entry name" value="fungal_TF_MHR"/>
    <property type="match status" value="1"/>
</dbReference>
<dbReference type="Gene3D" id="1.20.1250.20">
    <property type="entry name" value="MFS general substrate transporter like domains"/>
    <property type="match status" value="1"/>
</dbReference>
<evidence type="ECO:0000259" key="9">
    <source>
        <dbReference type="PROSITE" id="PS50157"/>
    </source>
</evidence>
<keyword evidence="2 8" id="KW-0812">Transmembrane</keyword>
<dbReference type="PANTHER" id="PTHR23502">
    <property type="entry name" value="MAJOR FACILITATOR SUPERFAMILY"/>
    <property type="match status" value="1"/>
</dbReference>
<feature type="transmembrane region" description="Helical" evidence="8">
    <location>
        <begin position="772"/>
        <end position="794"/>
    </location>
</feature>
<dbReference type="Gene3D" id="3.30.160.60">
    <property type="entry name" value="Classic Zinc Finger"/>
    <property type="match status" value="2"/>
</dbReference>
<evidence type="ECO:0000259" key="10">
    <source>
        <dbReference type="PROSITE" id="PS50850"/>
    </source>
</evidence>
<dbReference type="Pfam" id="PF07690">
    <property type="entry name" value="MFS_1"/>
    <property type="match status" value="1"/>
</dbReference>
<dbReference type="EMBL" id="JAIMJC010000003">
    <property type="protein sequence ID" value="KAH0527024.1"/>
    <property type="molecule type" value="Genomic_DNA"/>
</dbReference>
<dbReference type="AlphaFoldDB" id="A0A9P8HKM1"/>
<organism evidence="11 12">
    <name type="scientific">Trichoderma semiorbis</name>
    <dbReference type="NCBI Taxonomy" id="1491008"/>
    <lineage>
        <taxon>Eukaryota</taxon>
        <taxon>Fungi</taxon>
        <taxon>Dikarya</taxon>
        <taxon>Ascomycota</taxon>
        <taxon>Pezizomycotina</taxon>
        <taxon>Sordariomycetes</taxon>
        <taxon>Hypocreomycetidae</taxon>
        <taxon>Hypocreales</taxon>
        <taxon>Hypocreaceae</taxon>
        <taxon>Trichoderma</taxon>
    </lineage>
</organism>
<dbReference type="InterPro" id="IPR020846">
    <property type="entry name" value="MFS_dom"/>
</dbReference>
<evidence type="ECO:0000256" key="4">
    <source>
        <dbReference type="ARBA" id="ARBA00023136"/>
    </source>
</evidence>
<feature type="domain" description="C2H2-type" evidence="9">
    <location>
        <begin position="27"/>
        <end position="54"/>
    </location>
</feature>
<protein>
    <recommendedName>
        <fullName evidence="13">Major facilitator superfamily (MFS) profile domain-containing protein</fullName>
    </recommendedName>
</protein>
<dbReference type="InterPro" id="IPR036259">
    <property type="entry name" value="MFS_trans_sf"/>
</dbReference>
<feature type="region of interest" description="Disordered" evidence="7">
    <location>
        <begin position="75"/>
        <end position="99"/>
    </location>
</feature>
<keyword evidence="6" id="KW-0863">Zinc-finger</keyword>
<dbReference type="Pfam" id="PF00096">
    <property type="entry name" value="zf-C2H2"/>
    <property type="match status" value="1"/>
</dbReference>
<dbReference type="GO" id="GO:1990961">
    <property type="term" value="P:xenobiotic detoxification by transmembrane export across the plasma membrane"/>
    <property type="evidence" value="ECO:0007669"/>
    <property type="project" value="TreeGrafter"/>
</dbReference>
<dbReference type="PROSITE" id="PS50157">
    <property type="entry name" value="ZINC_FINGER_C2H2_2"/>
    <property type="match status" value="2"/>
</dbReference>
<evidence type="ECO:0000256" key="6">
    <source>
        <dbReference type="PROSITE-ProRule" id="PRU00042"/>
    </source>
</evidence>
<dbReference type="PROSITE" id="PS00028">
    <property type="entry name" value="ZINC_FINGER_C2H2_1"/>
    <property type="match status" value="1"/>
</dbReference>
<dbReference type="InterPro" id="IPR013087">
    <property type="entry name" value="Znf_C2H2_type"/>
</dbReference>
<feature type="transmembrane region" description="Helical" evidence="8">
    <location>
        <begin position="985"/>
        <end position="1010"/>
    </location>
</feature>
<comment type="subcellular location">
    <subcellularLocation>
        <location evidence="1">Membrane</location>
        <topology evidence="1">Multi-pass membrane protein</topology>
    </subcellularLocation>
</comment>
<dbReference type="Proteomes" id="UP000826573">
    <property type="component" value="Unassembled WGS sequence"/>
</dbReference>
<feature type="transmembrane region" description="Helical" evidence="8">
    <location>
        <begin position="643"/>
        <end position="664"/>
    </location>
</feature>
<proteinExistence type="predicted"/>
<evidence type="ECO:0000256" key="5">
    <source>
        <dbReference type="ARBA" id="ARBA00023242"/>
    </source>
</evidence>
<comment type="caution">
    <text evidence="11">The sequence shown here is derived from an EMBL/GenBank/DDBJ whole genome shotgun (WGS) entry which is preliminary data.</text>
</comment>
<dbReference type="Pfam" id="PF04082">
    <property type="entry name" value="Fungal_trans"/>
    <property type="match status" value="1"/>
</dbReference>
<feature type="transmembrane region" description="Helical" evidence="8">
    <location>
        <begin position="806"/>
        <end position="831"/>
    </location>
</feature>
<keyword evidence="5" id="KW-0539">Nucleus</keyword>
<dbReference type="CDD" id="cd17323">
    <property type="entry name" value="MFS_Tpo1_MDR_like"/>
    <property type="match status" value="1"/>
</dbReference>
<feature type="transmembrane region" description="Helical" evidence="8">
    <location>
        <begin position="1031"/>
        <end position="1049"/>
    </location>
</feature>
<evidence type="ECO:0000256" key="3">
    <source>
        <dbReference type="ARBA" id="ARBA00022989"/>
    </source>
</evidence>
<feature type="compositionally biased region" description="Polar residues" evidence="7">
    <location>
        <begin position="412"/>
        <end position="430"/>
    </location>
</feature>
<keyword evidence="6" id="KW-0862">Zinc</keyword>
<feature type="transmembrane region" description="Helical" evidence="8">
    <location>
        <begin position="742"/>
        <end position="760"/>
    </location>
</feature>
<dbReference type="GO" id="GO:0006351">
    <property type="term" value="P:DNA-templated transcription"/>
    <property type="evidence" value="ECO:0007669"/>
    <property type="project" value="InterPro"/>
</dbReference>
<dbReference type="GO" id="GO:0008270">
    <property type="term" value="F:zinc ion binding"/>
    <property type="evidence" value="ECO:0007669"/>
    <property type="project" value="UniProtKB-KW"/>
</dbReference>
<keyword evidence="4 8" id="KW-0472">Membrane</keyword>
<dbReference type="SUPFAM" id="SSF103473">
    <property type="entry name" value="MFS general substrate transporter"/>
    <property type="match status" value="1"/>
</dbReference>
<dbReference type="SUPFAM" id="SSF57667">
    <property type="entry name" value="beta-beta-alpha zinc fingers"/>
    <property type="match status" value="1"/>
</dbReference>
<evidence type="ECO:0000256" key="8">
    <source>
        <dbReference type="SAM" id="Phobius"/>
    </source>
</evidence>
<feature type="region of interest" description="Disordered" evidence="7">
    <location>
        <begin position="225"/>
        <end position="279"/>
    </location>
</feature>
<evidence type="ECO:0000256" key="2">
    <source>
        <dbReference type="ARBA" id="ARBA00022692"/>
    </source>
</evidence>
<dbReference type="GO" id="GO:0003677">
    <property type="term" value="F:DNA binding"/>
    <property type="evidence" value="ECO:0007669"/>
    <property type="project" value="InterPro"/>
</dbReference>
<feature type="domain" description="Major facilitator superfamily (MFS) profile" evidence="10">
    <location>
        <begin position="639"/>
        <end position="1078"/>
    </location>
</feature>
<keyword evidence="3 8" id="KW-1133">Transmembrane helix</keyword>
<evidence type="ECO:0000256" key="1">
    <source>
        <dbReference type="ARBA" id="ARBA00004141"/>
    </source>
</evidence>
<reference evidence="11 12" key="1">
    <citation type="submission" date="2021-08" db="EMBL/GenBank/DDBJ databases">
        <title>The highly contiguous genome resource for Trichoderma semiorbis FJ059, a fungal antagonistic to plant pathogens.</title>
        <authorList>
            <person name="Liu T."/>
        </authorList>
    </citation>
    <scope>NUCLEOTIDE SEQUENCE [LARGE SCALE GENOMIC DNA]</scope>
    <source>
        <strain evidence="11 12">FJ059</strain>
    </source>
</reference>
<feature type="transmembrane region" description="Helical" evidence="8">
    <location>
        <begin position="958"/>
        <end position="979"/>
    </location>
</feature>
<dbReference type="InterPro" id="IPR011701">
    <property type="entry name" value="MFS"/>
</dbReference>
<name>A0A9P8HKM1_9HYPO</name>
<evidence type="ECO:0000256" key="7">
    <source>
        <dbReference type="SAM" id="MobiDB-lite"/>
    </source>
</evidence>
<dbReference type="PROSITE" id="PS50850">
    <property type="entry name" value="MFS"/>
    <property type="match status" value="1"/>
</dbReference>
<feature type="region of interest" description="Disordered" evidence="7">
    <location>
        <begin position="1"/>
        <end position="22"/>
    </location>
</feature>
<dbReference type="InterPro" id="IPR036236">
    <property type="entry name" value="Znf_C2H2_sf"/>
</dbReference>
<evidence type="ECO:0000313" key="11">
    <source>
        <dbReference type="EMBL" id="KAH0527024.1"/>
    </source>
</evidence>
<feature type="region of interest" description="Disordered" evidence="7">
    <location>
        <begin position="412"/>
        <end position="431"/>
    </location>
</feature>
<sequence>MPPPDSSHNSNEGRRVHGHRPPTARRNLCVYCTRSFKRAEHLQRHIRTHTKDKPYVCQCGNAFARRDLLTRHERLSHGHSSSHQGIQESDDYQDSTGDAVAQSLTEARSVAGVPVSNWTAPNSNDGIGSQWPQREQTGTIYQNFSDDTLGTLSRTTRPVHSVSDGAVADQQYGQSMPPHDGDTPLSPEATFTFFNDDGHHFQEFASFLDSIGLPAEWTPPDFTHEVNTNGVDAEGHDKRESNNLRPTNDESCPGSPFGSWPPSVPQGDHPLTSISDTDPHDSNFKTYSLRVDSDIRARFNASLEKYHNIIPDFILPSRHTLTRYIKSFFGGFHSHLQFLHAPTFRPGNCPIELILAICATGAQYCFEHRNSRTLFRTSKAIVLANLSQREIAVSQRAELMLSPLNLSSRFIQQPSGPHSSTAVSSNSEHPISTPYKEMDTIRCLLILMGYATWEDSELLHEALSLQSLLVHCLREVGLRESVENDSDSANLSWTEWSEQESVRRTKLVSFTFIHVHSIAYNVYPALRSNEIYLRLPCSTREWNAQTAAQWQTARRDVKAEQLHYQDALSHLLTNAGNNIHIDPTPAPLGNYILLHGLLQRIHLIRELSLSALDYSTALPDEELNKIERALRSWTLNWSRLKRYFVLFVLCFYTWTVYCAGPIYATAEEGIQREFHVSPVASTLGLGLYVLAYGIGDLLFSPLSEIPSIGRNHIYYLTYIVYWVLSFPEAVVDSFGGLLALRFWLGFFGSPALANGGATVGDMFSLMYIPFGLSWWVFSAWAGPAIGPVIGGFAAQAKGWRWPMWEIVWMSSLALVFLLLFMPETSAPTILLRRARRLRQLTGDSRLQSQSEIDQRHMSTSAVLFDALVKPMEIMLKDPSIFFVNLYTGYFYGVFYTFFEVFPLVFPVMYGFNLGQTGLTFLSCLVGVIIGLAAYFAYLQFYMVPDNIKRGFREQEHRLVPAIIGSFLLPIGLFIFAWTANPSIHWVVPLIGVGIFCFGHFWTMQSLFIYIPLSYPKYAASLFASNSIWRSGIAGGAVVFARPLFINLGVDKGVTVLAGLSVMGIFGTTAIYIFGKRLRARSKFAQS</sequence>
<evidence type="ECO:0008006" key="13">
    <source>
        <dbReference type="Google" id="ProtNLM"/>
    </source>
</evidence>
<dbReference type="GO" id="GO:0015244">
    <property type="term" value="F:fluconazole transmembrane transporter activity"/>
    <property type="evidence" value="ECO:0007669"/>
    <property type="project" value="TreeGrafter"/>
</dbReference>
<feature type="transmembrane region" description="Helical" evidence="8">
    <location>
        <begin position="1055"/>
        <end position="1073"/>
    </location>
</feature>
<accession>A0A9P8HKM1</accession>
<feature type="transmembrane region" description="Helical" evidence="8">
    <location>
        <begin position="918"/>
        <end position="937"/>
    </location>
</feature>
<dbReference type="GO" id="GO:0005886">
    <property type="term" value="C:plasma membrane"/>
    <property type="evidence" value="ECO:0007669"/>
    <property type="project" value="TreeGrafter"/>
</dbReference>
<dbReference type="PANTHER" id="PTHR23502:SF23">
    <property type="entry name" value="FLUCONAZOLE RESISTANCE PROTEIN 1"/>
    <property type="match status" value="1"/>
</dbReference>
<dbReference type="InterPro" id="IPR007219">
    <property type="entry name" value="XnlR_reg_dom"/>
</dbReference>
<feature type="transmembrane region" description="Helical" evidence="8">
    <location>
        <begin position="879"/>
        <end position="898"/>
    </location>
</feature>
<dbReference type="SMART" id="SM00355">
    <property type="entry name" value="ZnF_C2H2"/>
    <property type="match status" value="2"/>
</dbReference>
<keyword evidence="12" id="KW-1185">Reference proteome</keyword>
<feature type="transmembrane region" description="Helical" evidence="8">
    <location>
        <begin position="676"/>
        <end position="700"/>
    </location>
</feature>
<evidence type="ECO:0000313" key="12">
    <source>
        <dbReference type="Proteomes" id="UP000826573"/>
    </source>
</evidence>
<gene>
    <name evidence="11" type="ORF">TsFJ059_002068</name>
</gene>
<feature type="compositionally biased region" description="Basic and acidic residues" evidence="7">
    <location>
        <begin position="233"/>
        <end position="242"/>
    </location>
</feature>
<keyword evidence="6" id="KW-0479">Metal-binding</keyword>